<dbReference type="AlphaFoldDB" id="A0A4Y7Q9L3"/>
<evidence type="ECO:0000313" key="3">
    <source>
        <dbReference type="Proteomes" id="UP000294933"/>
    </source>
</evidence>
<protein>
    <recommendedName>
        <fullName evidence="1">F-box domain-containing protein</fullName>
    </recommendedName>
</protein>
<dbReference type="Pfam" id="PF12937">
    <property type="entry name" value="F-box-like"/>
    <property type="match status" value="1"/>
</dbReference>
<reference evidence="2 3" key="1">
    <citation type="submission" date="2018-06" db="EMBL/GenBank/DDBJ databases">
        <title>A transcriptomic atlas of mushroom development highlights an independent origin of complex multicellularity.</title>
        <authorList>
            <consortium name="DOE Joint Genome Institute"/>
            <person name="Krizsan K."/>
            <person name="Almasi E."/>
            <person name="Merenyi Z."/>
            <person name="Sahu N."/>
            <person name="Viragh M."/>
            <person name="Koszo T."/>
            <person name="Mondo S."/>
            <person name="Kiss B."/>
            <person name="Balint B."/>
            <person name="Kues U."/>
            <person name="Barry K."/>
            <person name="Hegedus J.C."/>
            <person name="Henrissat B."/>
            <person name="Johnson J."/>
            <person name="Lipzen A."/>
            <person name="Ohm R."/>
            <person name="Nagy I."/>
            <person name="Pangilinan J."/>
            <person name="Yan J."/>
            <person name="Xiong Y."/>
            <person name="Grigoriev I.V."/>
            <person name="Hibbett D.S."/>
            <person name="Nagy L.G."/>
        </authorList>
    </citation>
    <scope>NUCLEOTIDE SEQUENCE [LARGE SCALE GENOMIC DNA]</scope>
    <source>
        <strain evidence="2 3">SZMC22713</strain>
    </source>
</reference>
<keyword evidence="3" id="KW-1185">Reference proteome</keyword>
<accession>A0A4Y7Q9L3</accession>
<gene>
    <name evidence="2" type="ORF">BD410DRAFT_802772</name>
</gene>
<evidence type="ECO:0000313" key="2">
    <source>
        <dbReference type="EMBL" id="TDL23549.1"/>
    </source>
</evidence>
<proteinExistence type="predicted"/>
<dbReference type="OrthoDB" id="2856616at2759"/>
<dbReference type="InterPro" id="IPR001810">
    <property type="entry name" value="F-box_dom"/>
</dbReference>
<name>A0A4Y7Q9L3_9AGAM</name>
<dbReference type="SUPFAM" id="SSF52047">
    <property type="entry name" value="RNI-like"/>
    <property type="match status" value="1"/>
</dbReference>
<dbReference type="Proteomes" id="UP000294933">
    <property type="component" value="Unassembled WGS sequence"/>
</dbReference>
<dbReference type="SUPFAM" id="SSF81383">
    <property type="entry name" value="F-box domain"/>
    <property type="match status" value="1"/>
</dbReference>
<organism evidence="2 3">
    <name type="scientific">Rickenella mellea</name>
    <dbReference type="NCBI Taxonomy" id="50990"/>
    <lineage>
        <taxon>Eukaryota</taxon>
        <taxon>Fungi</taxon>
        <taxon>Dikarya</taxon>
        <taxon>Basidiomycota</taxon>
        <taxon>Agaricomycotina</taxon>
        <taxon>Agaricomycetes</taxon>
        <taxon>Hymenochaetales</taxon>
        <taxon>Rickenellaceae</taxon>
        <taxon>Rickenella</taxon>
    </lineage>
</organism>
<evidence type="ECO:0000259" key="1">
    <source>
        <dbReference type="Pfam" id="PF12937"/>
    </source>
</evidence>
<dbReference type="Gene3D" id="1.20.1280.50">
    <property type="match status" value="1"/>
</dbReference>
<dbReference type="InterPro" id="IPR036047">
    <property type="entry name" value="F-box-like_dom_sf"/>
</dbReference>
<dbReference type="STRING" id="50990.A0A4Y7Q9L3"/>
<feature type="domain" description="F-box" evidence="1">
    <location>
        <begin position="97"/>
        <end position="147"/>
    </location>
</feature>
<dbReference type="VEuPathDB" id="FungiDB:BD410DRAFT_802772"/>
<sequence>MDCPKTPTSVDGVDHLIALLTCVKRMGWNRAFKGDVLYGELKCDNFQLYAEPLHSIRLALQDSKSCVATLTKLRDKLGKKIRTLQRRSNPLILEDGIRRLPDELLARIFEIGHLSTGKCDASLRASHVSSRFRQIALQTPLLWTRINARYTKEQMQTFLSRAGNLGLDVICRFCPRKGNPFLDVVGSLSSRWASLTIMDFSQASMISGAGLTAFPNLKYISQYYAGPKLSEWDMPSLSHHVGRSVSISNQQLSQLTSLEVHFVEDYLDVPSLARAFYQAKNLQDLSLRFINCKPEYTPSLKAEEIPPPHSFSVNSLKITISGDGSVVHDFIQPMNSALAHLSPLEVDISLESTPITCLYDARGEIFPHGSTIKLRIARSCDLLDILARLVRRCDIARSVHFEAPMGYFSAKTLQTCDWSDFSSLRHLRFQNCDGLLEEYVKTIASNLFFDEAEKGIQLLEFVSCKRISEDFLLNLSDDYGERVKWSF</sequence>
<dbReference type="EMBL" id="ML170170">
    <property type="protein sequence ID" value="TDL23549.1"/>
    <property type="molecule type" value="Genomic_DNA"/>
</dbReference>